<evidence type="ECO:0000256" key="1">
    <source>
        <dbReference type="ARBA" id="ARBA00004127"/>
    </source>
</evidence>
<feature type="transmembrane region" description="Helical" evidence="5">
    <location>
        <begin position="17"/>
        <end position="43"/>
    </location>
</feature>
<dbReference type="eggNOG" id="COG2020">
    <property type="taxonomic scope" value="Bacteria"/>
</dbReference>
<evidence type="ECO:0000256" key="3">
    <source>
        <dbReference type="ARBA" id="ARBA00022989"/>
    </source>
</evidence>
<dbReference type="OrthoDB" id="272002at2"/>
<dbReference type="PANTHER" id="PTHR43847">
    <property type="entry name" value="BLL3993 PROTEIN"/>
    <property type="match status" value="1"/>
</dbReference>
<dbReference type="Proteomes" id="UP000005561">
    <property type="component" value="Unassembled WGS sequence"/>
</dbReference>
<dbReference type="GO" id="GO:0012505">
    <property type="term" value="C:endomembrane system"/>
    <property type="evidence" value="ECO:0007669"/>
    <property type="project" value="UniProtKB-SubCell"/>
</dbReference>
<evidence type="ECO:0000313" key="7">
    <source>
        <dbReference type="Proteomes" id="UP000005561"/>
    </source>
</evidence>
<keyword evidence="7" id="KW-1185">Reference proteome</keyword>
<keyword evidence="4 5" id="KW-0472">Membrane</keyword>
<comment type="caution">
    <text evidence="6">The sequence shown here is derived from an EMBL/GenBank/DDBJ whole genome shotgun (WGS) entry which is preliminary data.</text>
</comment>
<gene>
    <name evidence="6" type="ORF">BRYFOR_08038</name>
</gene>
<dbReference type="InterPro" id="IPR052527">
    <property type="entry name" value="Metal_cation-efflux_comp"/>
</dbReference>
<evidence type="ECO:0000256" key="2">
    <source>
        <dbReference type="ARBA" id="ARBA00022692"/>
    </source>
</evidence>
<sequence length="77" mass="9213">MGLNTNGIYKFSRNPMYVAYFICFIGMALLTQSLILLCIVVIFQISAHWIILSEEKWCMEKFGESYKQYMKRVRRYI</sequence>
<keyword evidence="2 5" id="KW-0812">Transmembrane</keyword>
<dbReference type="EMBL" id="ACCL02000014">
    <property type="protein sequence ID" value="EET59914.1"/>
    <property type="molecule type" value="Genomic_DNA"/>
</dbReference>
<reference evidence="6" key="1">
    <citation type="submission" date="2009-07" db="EMBL/GenBank/DDBJ databases">
        <authorList>
            <person name="Weinstock G."/>
            <person name="Sodergren E."/>
            <person name="Clifton S."/>
            <person name="Fulton L."/>
            <person name="Fulton B."/>
            <person name="Courtney L."/>
            <person name="Fronick C."/>
            <person name="Harrison M."/>
            <person name="Strong C."/>
            <person name="Farmer C."/>
            <person name="Delahaunty K."/>
            <person name="Markovic C."/>
            <person name="Hall O."/>
            <person name="Minx P."/>
            <person name="Tomlinson C."/>
            <person name="Mitreva M."/>
            <person name="Nelson J."/>
            <person name="Hou S."/>
            <person name="Wollam A."/>
            <person name="Pepin K.H."/>
            <person name="Johnson M."/>
            <person name="Bhonagiri V."/>
            <person name="Nash W.E."/>
            <person name="Warren W."/>
            <person name="Chinwalla A."/>
            <person name="Mardis E.R."/>
            <person name="Wilson R.K."/>
        </authorList>
    </citation>
    <scope>NUCLEOTIDE SEQUENCE [LARGE SCALE GENOMIC DNA]</scope>
    <source>
        <strain evidence="6">DSM 14469</strain>
    </source>
</reference>
<accession>C6LHC7</accession>
<protein>
    <recommendedName>
        <fullName evidence="8">Isoprenylcysteine carboxyl methyltransferase family protein</fullName>
    </recommendedName>
</protein>
<proteinExistence type="predicted"/>
<dbReference type="Gene3D" id="1.20.120.1630">
    <property type="match status" value="1"/>
</dbReference>
<organism evidence="6 7">
    <name type="scientific">Marvinbryantia formatexigens DSM 14469</name>
    <dbReference type="NCBI Taxonomy" id="478749"/>
    <lineage>
        <taxon>Bacteria</taxon>
        <taxon>Bacillati</taxon>
        <taxon>Bacillota</taxon>
        <taxon>Clostridia</taxon>
        <taxon>Lachnospirales</taxon>
        <taxon>Lachnospiraceae</taxon>
        <taxon>Marvinbryantia</taxon>
    </lineage>
</organism>
<dbReference type="Pfam" id="PF04191">
    <property type="entry name" value="PEMT"/>
    <property type="match status" value="1"/>
</dbReference>
<name>C6LHC7_9FIRM</name>
<dbReference type="InterPro" id="IPR007318">
    <property type="entry name" value="Phopholipid_MeTrfase"/>
</dbReference>
<dbReference type="AlphaFoldDB" id="C6LHC7"/>
<evidence type="ECO:0000313" key="6">
    <source>
        <dbReference type="EMBL" id="EET59914.1"/>
    </source>
</evidence>
<comment type="subcellular location">
    <subcellularLocation>
        <location evidence="1">Endomembrane system</location>
        <topology evidence="1">Multi-pass membrane protein</topology>
    </subcellularLocation>
</comment>
<evidence type="ECO:0000256" key="5">
    <source>
        <dbReference type="SAM" id="Phobius"/>
    </source>
</evidence>
<dbReference type="PANTHER" id="PTHR43847:SF1">
    <property type="entry name" value="BLL3993 PROTEIN"/>
    <property type="match status" value="1"/>
</dbReference>
<keyword evidence="3 5" id="KW-1133">Transmembrane helix</keyword>
<evidence type="ECO:0000256" key="4">
    <source>
        <dbReference type="ARBA" id="ARBA00023136"/>
    </source>
</evidence>
<dbReference type="RefSeq" id="WP_006862823.1">
    <property type="nucleotide sequence ID" value="NZ_ACCL02000014.1"/>
</dbReference>
<evidence type="ECO:0008006" key="8">
    <source>
        <dbReference type="Google" id="ProtNLM"/>
    </source>
</evidence>